<dbReference type="NCBIfam" id="NF011652">
    <property type="entry name" value="PRK15070.1"/>
    <property type="match status" value="1"/>
</dbReference>
<dbReference type="Pfam" id="PF06130">
    <property type="entry name" value="PTAC"/>
    <property type="match status" value="1"/>
</dbReference>
<dbReference type="OrthoDB" id="9802453at2"/>
<feature type="binding site" evidence="6">
    <location>
        <begin position="278"/>
        <end position="280"/>
    </location>
    <ligand>
        <name>ATP</name>
        <dbReference type="ChEBI" id="CHEBI:30616"/>
    </ligand>
</feature>
<dbReference type="EC" id="2.7.2.1" evidence="6"/>
<dbReference type="GO" id="GO:0005524">
    <property type="term" value="F:ATP binding"/>
    <property type="evidence" value="ECO:0007669"/>
    <property type="project" value="UniProtKB-KW"/>
</dbReference>
<feature type="binding site" evidence="6">
    <location>
        <position position="383"/>
    </location>
    <ligand>
        <name>Mg(2+)</name>
        <dbReference type="ChEBI" id="CHEBI:18420"/>
    </ligand>
</feature>
<dbReference type="EMBL" id="LKHV02000001">
    <property type="protein sequence ID" value="MCS5708171.1"/>
    <property type="molecule type" value="Genomic_DNA"/>
</dbReference>
<evidence type="ECO:0000313" key="10">
    <source>
        <dbReference type="Proteomes" id="UP000051494"/>
    </source>
</evidence>
<dbReference type="GO" id="GO:0006085">
    <property type="term" value="P:acetyl-CoA biosynthetic process"/>
    <property type="evidence" value="ECO:0007669"/>
    <property type="project" value="UniProtKB-UniRule"/>
</dbReference>
<feature type="binding site" evidence="6">
    <location>
        <position position="7"/>
    </location>
    <ligand>
        <name>Mg(2+)</name>
        <dbReference type="ChEBI" id="CHEBI:18420"/>
    </ligand>
</feature>
<dbReference type="SUPFAM" id="SSF53067">
    <property type="entry name" value="Actin-like ATPase domain"/>
    <property type="match status" value="2"/>
</dbReference>
<dbReference type="EMBL" id="LKHV01000007">
    <property type="protein sequence ID" value="KRG18410.1"/>
    <property type="molecule type" value="Genomic_DNA"/>
</dbReference>
<evidence type="ECO:0000256" key="1">
    <source>
        <dbReference type="ARBA" id="ARBA00008748"/>
    </source>
</evidence>
<keyword evidence="10" id="KW-1185">Reference proteome</keyword>
<keyword evidence="2 6" id="KW-0808">Transferase</keyword>
<evidence type="ECO:0000256" key="5">
    <source>
        <dbReference type="ARBA" id="ARBA00022840"/>
    </source>
</evidence>
<dbReference type="GO" id="GO:0000287">
    <property type="term" value="F:magnesium ion binding"/>
    <property type="evidence" value="ECO:0007669"/>
    <property type="project" value="UniProtKB-UniRule"/>
</dbReference>
<dbReference type="UniPathway" id="UPA00340">
    <property type="reaction ID" value="UER00458"/>
</dbReference>
<dbReference type="STRING" id="437022.CC99x_01622"/>
<feature type="binding site" evidence="6">
    <location>
        <begin position="204"/>
        <end position="208"/>
    </location>
    <ligand>
        <name>ATP</name>
        <dbReference type="ChEBI" id="CHEBI:30616"/>
    </ligand>
</feature>
<dbReference type="InterPro" id="IPR004372">
    <property type="entry name" value="Ac/propionate_kinase"/>
</dbReference>
<dbReference type="InterPro" id="IPR009010">
    <property type="entry name" value="Asp_de-COase-like_dom_sf"/>
</dbReference>
<keyword evidence="6" id="KW-0460">Magnesium</keyword>
<feature type="binding site" evidence="6">
    <location>
        <begin position="326"/>
        <end position="330"/>
    </location>
    <ligand>
        <name>ATP</name>
        <dbReference type="ChEBI" id="CHEBI:30616"/>
    </ligand>
</feature>
<comment type="caution">
    <text evidence="8">The sequence shown here is derived from an EMBL/GenBank/DDBJ whole genome shotgun (WGS) entry which is preliminary data.</text>
</comment>
<sequence>MKILIFNAGSSSLKFGVFDMAISDSRVFKGEFEHFKNGKCLLHYRVGGEEGEEKERGESLASVEDAIRRVPEILKEFGYDVFDAIGHRVAHGGEKFRDATLLDHNVLQYIESCTSLAPLHNPANLKAIMISSTFWPDIPQVAVFDTAFHHTIPDFAYTYAVPKEWRDKGLRRYGFHGTSHKYVGLRVAQVLNRSITELQIISCHLGNGASICAINHGFSIDTSMGMTPLEGLVMGTRSGDVDPGMFSYLARELGLSTEVVEKQLYSNSGLKALAGSHDFREIESKAAKGDLDAQLAINVCVYRLRKYIGAYTAAMGGVDALVFTGGIGENSAFMRRRICSKFDFLGLYLDEDKNQAVKLKSFDAPQIQSFDSRVKVIVTQTCEQLMIAQEVQYLLKQQKSQLKTKKWHIPVAVSARHVHLSQEAVEALFGKGHQLKKMRSLSQTEGWAAEETVEVIGPKGSFKTVRVLGPTRKQTQIEVSKTDTFTLGVEAPVRPSGKLENTPIIKLRGTVGAIESDGLIIAARHIHMSPEDAAKMGLKDGDYVDVKLGDGERGVSFSNTLIRAKQGYVTEMHIDTDEANAAGIAFRTEGELVMNERQGNADIVTKKNMRLHSLRT</sequence>
<evidence type="ECO:0000256" key="7">
    <source>
        <dbReference type="RuleBase" id="RU003835"/>
    </source>
</evidence>
<dbReference type="GO" id="GO:0008776">
    <property type="term" value="F:acetate kinase activity"/>
    <property type="evidence" value="ECO:0007669"/>
    <property type="project" value="UniProtKB-UniRule"/>
</dbReference>
<dbReference type="PANTHER" id="PTHR21060:SF15">
    <property type="entry name" value="ACETATE KINASE-RELATED"/>
    <property type="match status" value="1"/>
</dbReference>
<feature type="binding site" evidence="6">
    <location>
        <position position="14"/>
    </location>
    <ligand>
        <name>ATP</name>
        <dbReference type="ChEBI" id="CHEBI:30616"/>
    </ligand>
</feature>
<keyword evidence="6" id="KW-0963">Cytoplasm</keyword>
<comment type="pathway">
    <text evidence="6">Metabolic intermediate biosynthesis; acetyl-CoA biosynthesis; acetyl-CoA from acetate: step 1/2.</text>
</comment>
<name>A0A0Q9YMC2_9GAMM</name>
<dbReference type="PANTHER" id="PTHR21060">
    <property type="entry name" value="ACETATE KINASE"/>
    <property type="match status" value="1"/>
</dbReference>
<gene>
    <name evidence="6 8" type="primary">ackA</name>
    <name evidence="9" type="ORF">CC99x_004565</name>
    <name evidence="8" type="ORF">CC99x_01622</name>
</gene>
<feature type="site" description="Transition state stabilizer" evidence="6">
    <location>
        <position position="176"/>
    </location>
</feature>
<feature type="active site" description="Proton donor/acceptor" evidence="6">
    <location>
        <position position="145"/>
    </location>
</feature>
<dbReference type="Gene3D" id="3.30.420.40">
    <property type="match status" value="2"/>
</dbReference>
<dbReference type="GO" id="GO:0005737">
    <property type="term" value="C:cytoplasm"/>
    <property type="evidence" value="ECO:0007669"/>
    <property type="project" value="UniProtKB-SubCell"/>
</dbReference>
<dbReference type="CDD" id="cd24010">
    <property type="entry name" value="ASKHA_NBD_AcK_PK"/>
    <property type="match status" value="1"/>
</dbReference>
<reference evidence="9" key="2">
    <citation type="journal article" date="2016" name="Genome Announc.">
        <title>Draft Genome Sequences of Two Novel Amoeba-Resistant Intranuclear Bacteria, 'Candidatus Berkiella cookevillensis' and 'Candidatus Berkiella aquae'.</title>
        <authorList>
            <person name="Mehari Y.T."/>
            <person name="Arivett B.A."/>
            <person name="Farone A.L."/>
            <person name="Gunderson J.H."/>
            <person name="Farone M.B."/>
        </authorList>
    </citation>
    <scope>NUCLEOTIDE SEQUENCE</scope>
    <source>
        <strain evidence="9">CC99</strain>
    </source>
</reference>
<dbReference type="InterPro" id="IPR000890">
    <property type="entry name" value="Aliphatic_acid_kin_short-chain"/>
</dbReference>
<keyword evidence="6" id="KW-0479">Metal-binding</keyword>
<dbReference type="GO" id="GO:0051144">
    <property type="term" value="P:1,2-propanediol catabolic process"/>
    <property type="evidence" value="ECO:0007669"/>
    <property type="project" value="UniProtKB-UniPathway"/>
</dbReference>
<feature type="binding site" evidence="6">
    <location>
        <position position="88"/>
    </location>
    <ligand>
        <name>substrate</name>
    </ligand>
</feature>
<keyword evidence="4 6" id="KW-0418">Kinase</keyword>
<evidence type="ECO:0000313" key="8">
    <source>
        <dbReference type="EMBL" id="KRG18410.1"/>
    </source>
</evidence>
<dbReference type="PATRIC" id="fig|1590042.3.peg.1647"/>
<comment type="subunit">
    <text evidence="6">Homodimer.</text>
</comment>
<dbReference type="InterPro" id="IPR043129">
    <property type="entry name" value="ATPase_NBD"/>
</dbReference>
<feature type="site" description="Transition state stabilizer" evidence="6">
    <location>
        <position position="237"/>
    </location>
</feature>
<proteinExistence type="inferred from homology"/>
<dbReference type="HAMAP" id="MF_00020">
    <property type="entry name" value="Acetate_kinase"/>
    <property type="match status" value="1"/>
</dbReference>
<reference evidence="8" key="1">
    <citation type="submission" date="2015-09" db="EMBL/GenBank/DDBJ databases">
        <title>Draft Genome Sequences of Two Novel Amoeba-resistant Intranuclear Bacteria, Candidatus Berkiella cookevillensis and Candidatus Berkiella aquae.</title>
        <authorList>
            <person name="Mehari Y.T."/>
            <person name="Arivett B.A."/>
            <person name="Farone A.L."/>
            <person name="Gunderson J.H."/>
            <person name="Farone M.B."/>
        </authorList>
    </citation>
    <scope>NUCLEOTIDE SEQUENCE [LARGE SCALE GENOMIC DNA]</scope>
    <source>
        <strain evidence="8">CC99</strain>
    </source>
</reference>
<comment type="similarity">
    <text evidence="1 6 7">Belongs to the acetokinase family.</text>
</comment>
<organism evidence="8">
    <name type="scientific">Candidatus Berkiella cookevillensis</name>
    <dbReference type="NCBI Taxonomy" id="437022"/>
    <lineage>
        <taxon>Bacteria</taxon>
        <taxon>Pseudomonadati</taxon>
        <taxon>Pseudomonadota</taxon>
        <taxon>Gammaproteobacteria</taxon>
        <taxon>Candidatus Berkiellales</taxon>
        <taxon>Candidatus Berkiellaceae</taxon>
        <taxon>Candidatus Berkiella</taxon>
    </lineage>
</organism>
<accession>A0A0Q9YMC2</accession>
<dbReference type="PRINTS" id="PR00471">
    <property type="entry name" value="ACETATEKNASE"/>
</dbReference>
<evidence type="ECO:0000256" key="6">
    <source>
        <dbReference type="HAMAP-Rule" id="MF_00020"/>
    </source>
</evidence>
<evidence type="ECO:0000313" key="9">
    <source>
        <dbReference type="EMBL" id="MCS5708171.1"/>
    </source>
</evidence>
<comment type="catalytic activity">
    <reaction evidence="6">
        <text>acetate + ATP = acetyl phosphate + ADP</text>
        <dbReference type="Rhea" id="RHEA:11352"/>
        <dbReference type="ChEBI" id="CHEBI:22191"/>
        <dbReference type="ChEBI" id="CHEBI:30089"/>
        <dbReference type="ChEBI" id="CHEBI:30616"/>
        <dbReference type="ChEBI" id="CHEBI:456216"/>
        <dbReference type="EC" id="2.7.2.1"/>
    </reaction>
</comment>
<dbReference type="UniPathway" id="UPA00621"/>
<keyword evidence="5 6" id="KW-0067">ATP-binding</keyword>
<evidence type="ECO:0000256" key="3">
    <source>
        <dbReference type="ARBA" id="ARBA00022741"/>
    </source>
</evidence>
<comment type="function">
    <text evidence="6">Catalyzes the formation of acetyl phosphate from acetate and ATP. Can also catalyze the reverse reaction.</text>
</comment>
<dbReference type="SUPFAM" id="SSF50692">
    <property type="entry name" value="ADC-like"/>
    <property type="match status" value="1"/>
</dbReference>
<dbReference type="RefSeq" id="WP_077065429.1">
    <property type="nucleotide sequence ID" value="NZ_LKHV02000001.1"/>
</dbReference>
<evidence type="ECO:0000256" key="2">
    <source>
        <dbReference type="ARBA" id="ARBA00022679"/>
    </source>
</evidence>
<keyword evidence="3 6" id="KW-0547">Nucleotide-binding</keyword>
<dbReference type="InterPro" id="IPR008300">
    <property type="entry name" value="PTAC"/>
</dbReference>
<reference evidence="9" key="3">
    <citation type="submission" date="2021-06" db="EMBL/GenBank/DDBJ databases">
        <title>Genomic Description and Analysis of Intracellular Bacteria, Candidatus Berkiella cookevillensis and Candidatus Berkiella aquae.</title>
        <authorList>
            <person name="Kidane D.T."/>
            <person name="Mehari Y.T."/>
            <person name="Rice F.C."/>
            <person name="Arivett B.A."/>
            <person name="Farone A.L."/>
            <person name="Berk S.G."/>
            <person name="Farone M.B."/>
        </authorList>
    </citation>
    <scope>NUCLEOTIDE SEQUENCE</scope>
    <source>
        <strain evidence="9">CC99</strain>
    </source>
</reference>
<protein>
    <recommendedName>
        <fullName evidence="6">Acetate kinase</fullName>
        <ecNumber evidence="6">2.7.2.1</ecNumber>
    </recommendedName>
    <alternativeName>
        <fullName evidence="6">Acetokinase</fullName>
    </alternativeName>
</protein>
<dbReference type="GO" id="GO:0006083">
    <property type="term" value="P:acetate metabolic process"/>
    <property type="evidence" value="ECO:0007669"/>
    <property type="project" value="TreeGrafter"/>
</dbReference>
<dbReference type="GO" id="GO:0016747">
    <property type="term" value="F:acyltransferase activity, transferring groups other than amino-acyl groups"/>
    <property type="evidence" value="ECO:0007669"/>
    <property type="project" value="InterPro"/>
</dbReference>
<comment type="subcellular location">
    <subcellularLocation>
        <location evidence="6">Cytoplasm</location>
    </subcellularLocation>
</comment>
<dbReference type="Pfam" id="PF00871">
    <property type="entry name" value="Acetate_kinase"/>
    <property type="match status" value="1"/>
</dbReference>
<dbReference type="AlphaFoldDB" id="A0A0Q9YMC2"/>
<evidence type="ECO:0000256" key="4">
    <source>
        <dbReference type="ARBA" id="ARBA00022777"/>
    </source>
</evidence>
<dbReference type="PROSITE" id="PS01076">
    <property type="entry name" value="ACETATE_KINASE_2"/>
    <property type="match status" value="1"/>
</dbReference>
<dbReference type="NCBIfam" id="TIGR00016">
    <property type="entry name" value="ackA"/>
    <property type="match status" value="1"/>
</dbReference>
<dbReference type="InterPro" id="IPR023865">
    <property type="entry name" value="Aliphatic_acid_kinase_CS"/>
</dbReference>
<dbReference type="Proteomes" id="UP000051494">
    <property type="component" value="Unassembled WGS sequence"/>
</dbReference>
<comment type="cofactor">
    <cofactor evidence="6">
        <name>Mg(2+)</name>
        <dbReference type="ChEBI" id="CHEBI:18420"/>
    </cofactor>
    <cofactor evidence="6">
        <name>Mn(2+)</name>
        <dbReference type="ChEBI" id="CHEBI:29035"/>
    </cofactor>
    <text evidence="6">Mg(2+). Can also accept Mn(2+).</text>
</comment>